<keyword evidence="2" id="KW-1185">Reference proteome</keyword>
<dbReference type="Proteomes" id="UP000718564">
    <property type="component" value="Unassembled WGS sequence"/>
</dbReference>
<name>A0ABX1P8K5_9CYAN</name>
<evidence type="ECO:0000313" key="2">
    <source>
        <dbReference type="Proteomes" id="UP000718564"/>
    </source>
</evidence>
<dbReference type="EMBL" id="QMEB01000110">
    <property type="protein sequence ID" value="NMG20710.1"/>
    <property type="molecule type" value="Genomic_DNA"/>
</dbReference>
<proteinExistence type="predicted"/>
<protein>
    <submittedName>
        <fullName evidence="1">Uncharacterized protein</fullName>
    </submittedName>
</protein>
<reference evidence="1 2" key="1">
    <citation type="submission" date="2018-06" db="EMBL/GenBank/DDBJ databases">
        <title>Comparative genomics of Brasilonema spp. strains.</title>
        <authorList>
            <person name="Alvarenga D.O."/>
            <person name="Fiore M.F."/>
            <person name="Varani A.M."/>
        </authorList>
    </citation>
    <scope>NUCLEOTIDE SEQUENCE [LARGE SCALE GENOMIC DNA]</scope>
    <source>
        <strain evidence="1 2">SPC951</strain>
    </source>
</reference>
<accession>A0ABX1P8K5</accession>
<organism evidence="1 2">
    <name type="scientific">Brasilonema bromeliae SPC951</name>
    <dbReference type="NCBI Taxonomy" id="385972"/>
    <lineage>
        <taxon>Bacteria</taxon>
        <taxon>Bacillati</taxon>
        <taxon>Cyanobacteriota</taxon>
        <taxon>Cyanophyceae</taxon>
        <taxon>Nostocales</taxon>
        <taxon>Scytonemataceae</taxon>
        <taxon>Brasilonema</taxon>
        <taxon>Bromeliae group (in: Brasilonema)</taxon>
    </lineage>
</organism>
<comment type="caution">
    <text evidence="1">The sequence shown here is derived from an EMBL/GenBank/DDBJ whole genome shotgun (WGS) entry which is preliminary data.</text>
</comment>
<evidence type="ECO:0000313" key="1">
    <source>
        <dbReference type="EMBL" id="NMG20710.1"/>
    </source>
</evidence>
<sequence>MFITDETVTNLKQVTQFVPNLDYIDLASLLHAVADAIRQGQTLSKTLEELGVDIPGLTDGGYGLLPTFYNVLEEQELIALAGSCASHLMHTYYFR</sequence>
<dbReference type="RefSeq" id="WP_169155973.1">
    <property type="nucleotide sequence ID" value="NZ_CAWPJE010000100.1"/>
</dbReference>
<gene>
    <name evidence="1" type="ORF">DP116_15070</name>
</gene>